<comment type="caution">
    <text evidence="2">The sequence shown here is derived from an EMBL/GenBank/DDBJ whole genome shotgun (WGS) entry which is preliminary data.</text>
</comment>
<feature type="transmembrane region" description="Helical" evidence="1">
    <location>
        <begin position="143"/>
        <end position="171"/>
    </location>
</feature>
<dbReference type="EMBL" id="JAGGLI010000002">
    <property type="protein sequence ID" value="MBP2026488.1"/>
    <property type="molecule type" value="Genomic_DNA"/>
</dbReference>
<dbReference type="InterPro" id="IPR031599">
    <property type="entry name" value="ABC_tran_2"/>
</dbReference>
<feature type="transmembrane region" description="Helical" evidence="1">
    <location>
        <begin position="113"/>
        <end position="137"/>
    </location>
</feature>
<dbReference type="RefSeq" id="WP_209658610.1">
    <property type="nucleotide sequence ID" value="NZ_JAGGLI010000002.1"/>
</dbReference>
<keyword evidence="1" id="KW-1133">Transmembrane helix</keyword>
<protein>
    <submittedName>
        <fullName evidence="2">ABC-2 type transport system permease protein</fullName>
    </submittedName>
</protein>
<evidence type="ECO:0000313" key="3">
    <source>
        <dbReference type="Proteomes" id="UP001314903"/>
    </source>
</evidence>
<feature type="transmembrane region" description="Helical" evidence="1">
    <location>
        <begin position="29"/>
        <end position="49"/>
    </location>
</feature>
<reference evidence="2 3" key="1">
    <citation type="submission" date="2021-03" db="EMBL/GenBank/DDBJ databases">
        <title>Genomic Encyclopedia of Type Strains, Phase IV (KMG-IV): sequencing the most valuable type-strain genomes for metagenomic binning, comparative biology and taxonomic classification.</title>
        <authorList>
            <person name="Goeker M."/>
        </authorList>
    </citation>
    <scope>NUCLEOTIDE SEQUENCE [LARGE SCALE GENOMIC DNA]</scope>
    <source>
        <strain evidence="2 3">DSM 27512</strain>
    </source>
</reference>
<sequence length="531" mass="59920">MNKFIALTKIQIKDFLSKYTQSANVKNKWLSLIIILIPVLLIIPAFQIVKKVNEVFLVINQGELTITYMYIGTVMMMFFACIPFIISVFFYSKDLKFLATLPVKADFIVFSKLAAVYIYLFMIGTFFLGTSIIVHILGTGIDIYVIFTGIMAVFMAPILPMILATLIIIPFMSFVGGSKKRNILAIAGNIMLLTGIIFIQLLIAKMEMSPETLNQMLLQEDGILRLIGRSFPPSIWLTKMITGSLIDAALFILLNAGFFYLLKIIARHIYMKGLLAFNEEGSGIKSRGKIYYKKRSKGLQLIKRHIGIIFGTPVFLLNSVLIMFLPIIMFFMLSFTGELSNEILSSPYFSSYIVYIYAGIITTPAIVGSLSATVISREGKSFWETRVMPISGKDNIRYRVYSTLIITFFASILLGITAGVYLNINIETALNAFVFCIVATLFLSTVDIFINIERPSLNWLSPTAAVKNNLNVLLSLVIRAIVIGGFYLLYRGISDKLSNVILFFSFILFILYIISSYILYKFYPKKFEEIK</sequence>
<feature type="transmembrane region" description="Helical" evidence="1">
    <location>
        <begin position="352"/>
        <end position="375"/>
    </location>
</feature>
<keyword evidence="1" id="KW-0472">Membrane</keyword>
<evidence type="ECO:0000256" key="1">
    <source>
        <dbReference type="SAM" id="Phobius"/>
    </source>
</evidence>
<feature type="transmembrane region" description="Helical" evidence="1">
    <location>
        <begin position="501"/>
        <end position="520"/>
    </location>
</feature>
<proteinExistence type="predicted"/>
<keyword evidence="1" id="KW-0812">Transmembrane</keyword>
<evidence type="ECO:0000313" key="2">
    <source>
        <dbReference type="EMBL" id="MBP2026488.1"/>
    </source>
</evidence>
<keyword evidence="3" id="KW-1185">Reference proteome</keyword>
<organism evidence="2 3">
    <name type="scientific">Acetoanaerobium pronyense</name>
    <dbReference type="NCBI Taxonomy" id="1482736"/>
    <lineage>
        <taxon>Bacteria</taxon>
        <taxon>Bacillati</taxon>
        <taxon>Bacillota</taxon>
        <taxon>Clostridia</taxon>
        <taxon>Peptostreptococcales</taxon>
        <taxon>Filifactoraceae</taxon>
        <taxon>Acetoanaerobium</taxon>
    </lineage>
</organism>
<feature type="transmembrane region" description="Helical" evidence="1">
    <location>
        <begin position="69"/>
        <end position="92"/>
    </location>
</feature>
<feature type="transmembrane region" description="Helical" evidence="1">
    <location>
        <begin position="470"/>
        <end position="489"/>
    </location>
</feature>
<feature type="transmembrane region" description="Helical" evidence="1">
    <location>
        <begin position="428"/>
        <end position="450"/>
    </location>
</feature>
<gene>
    <name evidence="2" type="ORF">J2Z35_000277</name>
</gene>
<name>A0ABS4KFD9_9FIRM</name>
<accession>A0ABS4KFD9</accession>
<feature type="transmembrane region" description="Helical" evidence="1">
    <location>
        <begin position="240"/>
        <end position="262"/>
    </location>
</feature>
<feature type="transmembrane region" description="Helical" evidence="1">
    <location>
        <begin position="183"/>
        <end position="203"/>
    </location>
</feature>
<dbReference type="Proteomes" id="UP001314903">
    <property type="component" value="Unassembled WGS sequence"/>
</dbReference>
<dbReference type="Pfam" id="PF16949">
    <property type="entry name" value="ABC_tran_2"/>
    <property type="match status" value="1"/>
</dbReference>
<feature type="transmembrane region" description="Helical" evidence="1">
    <location>
        <begin position="306"/>
        <end position="332"/>
    </location>
</feature>
<feature type="transmembrane region" description="Helical" evidence="1">
    <location>
        <begin position="396"/>
        <end position="422"/>
    </location>
</feature>